<sequence length="383" mass="43412">MKRTKGALFLFLLLVLCALHVEAQVTIEIRKVPAKTPPSDTLYLAGNVNNWKTRSASFAFRKAANNRYYLTLPPREGELEYKVTRGSWETGETLANGAGRGNRFYQVKPGKDTVRIEVENWQDNFPTATKTHTATPNVKILSNEFWMPQLKRSRRIWLYLPPNYASSDKKYPVLYMHDGQNLFDAFYGFSGEWGVDESLNQMFQSEGQEVIVVGVDNGGEERMNEYSPWKNAKHGGGQGDAYVDFLVQTLKPYIDKHYRTLTGPEHTGVAGSSMGGLISMYAALKYPQVYGKAGVFSPAFWVAPQVYDYAAKTKPSKDLKLCLVAGAKEGKEMVPDMARMRDLLVKQGLKPSSLKYQVHADGEHKESFWQREFPDVFRWLFSN</sequence>
<dbReference type="InterPro" id="IPR029058">
    <property type="entry name" value="AB_hydrolase_fold"/>
</dbReference>
<reference evidence="3 4" key="1">
    <citation type="submission" date="2018-11" db="EMBL/GenBank/DDBJ databases">
        <title>Rufibacter latericius sp. nov., isolated from water in Baiyang Lake.</title>
        <authorList>
            <person name="Yang Y."/>
        </authorList>
    </citation>
    <scope>NUCLEOTIDE SEQUENCE [LARGE SCALE GENOMIC DNA]</scope>
    <source>
        <strain evidence="3 4">R-22-1c-1</strain>
    </source>
</reference>
<dbReference type="GO" id="GO:0016787">
    <property type="term" value="F:hydrolase activity"/>
    <property type="evidence" value="ECO:0007669"/>
    <property type="project" value="UniProtKB-KW"/>
</dbReference>
<feature type="chain" id="PRO_5018171732" evidence="1">
    <location>
        <begin position="24"/>
        <end position="383"/>
    </location>
</feature>
<proteinExistence type="predicted"/>
<accession>A0A3M9MW14</accession>
<dbReference type="GO" id="GO:2001070">
    <property type="term" value="F:starch binding"/>
    <property type="evidence" value="ECO:0007669"/>
    <property type="project" value="InterPro"/>
</dbReference>
<dbReference type="SMART" id="SM01065">
    <property type="entry name" value="CBM_2"/>
    <property type="match status" value="1"/>
</dbReference>
<dbReference type="EMBL" id="RJJD01000003">
    <property type="protein sequence ID" value="RNI28948.1"/>
    <property type="molecule type" value="Genomic_DNA"/>
</dbReference>
<dbReference type="PANTHER" id="PTHR48098:SF6">
    <property type="entry name" value="FERRI-BACILLIBACTIN ESTERASE BESA"/>
    <property type="match status" value="1"/>
</dbReference>
<name>A0A3M9MW14_9BACT</name>
<comment type="caution">
    <text evidence="3">The sequence shown here is derived from an EMBL/GenBank/DDBJ whole genome shotgun (WGS) entry which is preliminary data.</text>
</comment>
<feature type="signal peptide" evidence="1">
    <location>
        <begin position="1"/>
        <end position="23"/>
    </location>
</feature>
<dbReference type="InterPro" id="IPR013783">
    <property type="entry name" value="Ig-like_fold"/>
</dbReference>
<dbReference type="Pfam" id="PF00756">
    <property type="entry name" value="Esterase"/>
    <property type="match status" value="1"/>
</dbReference>
<evidence type="ECO:0000313" key="3">
    <source>
        <dbReference type="EMBL" id="RNI28948.1"/>
    </source>
</evidence>
<dbReference type="InterPro" id="IPR013784">
    <property type="entry name" value="Carb-bd-like_fold"/>
</dbReference>
<dbReference type="Gene3D" id="2.60.40.10">
    <property type="entry name" value="Immunoglobulins"/>
    <property type="match status" value="1"/>
</dbReference>
<evidence type="ECO:0000313" key="4">
    <source>
        <dbReference type="Proteomes" id="UP000272117"/>
    </source>
</evidence>
<protein>
    <submittedName>
        <fullName evidence="3">Alpha/beta hydrolase</fullName>
    </submittedName>
</protein>
<dbReference type="AlphaFoldDB" id="A0A3M9MW14"/>
<dbReference type="InterPro" id="IPR000801">
    <property type="entry name" value="Esterase-like"/>
</dbReference>
<dbReference type="SUPFAM" id="SSF49452">
    <property type="entry name" value="Starch-binding domain-like"/>
    <property type="match status" value="1"/>
</dbReference>
<keyword evidence="4" id="KW-1185">Reference proteome</keyword>
<dbReference type="SUPFAM" id="SSF53474">
    <property type="entry name" value="alpha/beta-Hydrolases"/>
    <property type="match status" value="1"/>
</dbReference>
<dbReference type="InterPro" id="IPR050583">
    <property type="entry name" value="Mycobacterial_A85_antigen"/>
</dbReference>
<evidence type="ECO:0000259" key="2">
    <source>
        <dbReference type="SMART" id="SM01065"/>
    </source>
</evidence>
<organism evidence="3 4">
    <name type="scientific">Rufibacter latericius</name>
    <dbReference type="NCBI Taxonomy" id="2487040"/>
    <lineage>
        <taxon>Bacteria</taxon>
        <taxon>Pseudomonadati</taxon>
        <taxon>Bacteroidota</taxon>
        <taxon>Cytophagia</taxon>
        <taxon>Cytophagales</taxon>
        <taxon>Hymenobacteraceae</taxon>
        <taxon>Rufibacter</taxon>
    </lineage>
</organism>
<keyword evidence="1" id="KW-0732">Signal</keyword>
<gene>
    <name evidence="3" type="ORF">EFB08_05805</name>
</gene>
<evidence type="ECO:0000256" key="1">
    <source>
        <dbReference type="SAM" id="SignalP"/>
    </source>
</evidence>
<dbReference type="RefSeq" id="WP_123126006.1">
    <property type="nucleotide sequence ID" value="NZ_RJJD01000003.1"/>
</dbReference>
<dbReference type="PANTHER" id="PTHR48098">
    <property type="entry name" value="ENTEROCHELIN ESTERASE-RELATED"/>
    <property type="match status" value="1"/>
</dbReference>
<feature type="domain" description="CBM20" evidence="2">
    <location>
        <begin position="22"/>
        <end position="116"/>
    </location>
</feature>
<dbReference type="InterPro" id="IPR002044">
    <property type="entry name" value="CBM20"/>
</dbReference>
<keyword evidence="3" id="KW-0378">Hydrolase</keyword>
<dbReference type="Proteomes" id="UP000272117">
    <property type="component" value="Unassembled WGS sequence"/>
</dbReference>
<dbReference type="Gene3D" id="3.40.50.1820">
    <property type="entry name" value="alpha/beta hydrolase"/>
    <property type="match status" value="1"/>
</dbReference>
<dbReference type="OrthoDB" id="9784036at2"/>